<name>A0A9X2FB31_9BACT</name>
<dbReference type="Proteomes" id="UP001155241">
    <property type="component" value="Unassembled WGS sequence"/>
</dbReference>
<dbReference type="RefSeq" id="WP_252853706.1">
    <property type="nucleotide sequence ID" value="NZ_JAMXLR010000058.1"/>
</dbReference>
<dbReference type="SUPFAM" id="SSF55781">
    <property type="entry name" value="GAF domain-like"/>
    <property type="match status" value="1"/>
</dbReference>
<accession>A0A9X2FB31</accession>
<organism evidence="1 2">
    <name type="scientific">Aeoliella straminimaris</name>
    <dbReference type="NCBI Taxonomy" id="2954799"/>
    <lineage>
        <taxon>Bacteria</taxon>
        <taxon>Pseudomonadati</taxon>
        <taxon>Planctomycetota</taxon>
        <taxon>Planctomycetia</taxon>
        <taxon>Pirellulales</taxon>
        <taxon>Lacipirellulaceae</taxon>
        <taxon>Aeoliella</taxon>
    </lineage>
</organism>
<evidence type="ECO:0000313" key="2">
    <source>
        <dbReference type="Proteomes" id="UP001155241"/>
    </source>
</evidence>
<evidence type="ECO:0000313" key="1">
    <source>
        <dbReference type="EMBL" id="MCO6045590.1"/>
    </source>
</evidence>
<dbReference type="EMBL" id="JAMXLR010000058">
    <property type="protein sequence ID" value="MCO6045590.1"/>
    <property type="molecule type" value="Genomic_DNA"/>
</dbReference>
<protein>
    <recommendedName>
        <fullName evidence="3">GAF domain-containing protein</fullName>
    </recommendedName>
</protein>
<reference evidence="1" key="1">
    <citation type="submission" date="2022-06" db="EMBL/GenBank/DDBJ databases">
        <title>Aeoliella straminimaris, a novel planctomycete from sediments.</title>
        <authorList>
            <person name="Vitorino I.R."/>
            <person name="Lage O.M."/>
        </authorList>
    </citation>
    <scope>NUCLEOTIDE SEQUENCE</scope>
    <source>
        <strain evidence="1">ICT_H6.2</strain>
    </source>
</reference>
<proteinExistence type="predicted"/>
<gene>
    <name evidence="1" type="ORF">NG895_16955</name>
</gene>
<comment type="caution">
    <text evidence="1">The sequence shown here is derived from an EMBL/GenBank/DDBJ whole genome shotgun (WGS) entry which is preliminary data.</text>
</comment>
<keyword evidence="2" id="KW-1185">Reference proteome</keyword>
<sequence>MQATVNATDIVRAIEVWRPQDAGGPFALCSCVYGDDDHIEEGRRLRRFELGEGIVGQSAQTGQPHIRSCEDLIDDGIDLAHSHVVSIPFMHSGQCKGVVLLACDESEGNQGAMELWRPNDRGELGLAEAWHSNLERFGLISKYVKFPRRAGLPGKVWADRFPRVMGSLGTSQQFLRAAGAKAEGLSTGIGIPLMRTAMQLDSVLVLLSANRTPIARAMEVWAMDPDSKKLKIVSADYGAFMDLAPMSRQLSLGIGEGIAVHVLRDCAPWATWDLLGVEFPRGEKFLEYGFRWGLGMPVFVGSEIRAVAVLIN</sequence>
<evidence type="ECO:0008006" key="3">
    <source>
        <dbReference type="Google" id="ProtNLM"/>
    </source>
</evidence>
<dbReference type="AlphaFoldDB" id="A0A9X2FB31"/>